<accession>Q2G9U1</accession>
<keyword evidence="4" id="KW-0449">Lipoprotein</keyword>
<evidence type="ECO:0000256" key="4">
    <source>
        <dbReference type="ARBA" id="ARBA00023288"/>
    </source>
</evidence>
<dbReference type="Proteomes" id="UP000009134">
    <property type="component" value="Chromosome"/>
</dbReference>
<feature type="signal peptide" evidence="5">
    <location>
        <begin position="1"/>
        <end position="25"/>
    </location>
</feature>
<dbReference type="Pfam" id="PF05433">
    <property type="entry name" value="Rick_17kDa_Anti"/>
    <property type="match status" value="1"/>
</dbReference>
<evidence type="ECO:0000256" key="3">
    <source>
        <dbReference type="ARBA" id="ARBA00015281"/>
    </source>
</evidence>
<evidence type="ECO:0000259" key="6">
    <source>
        <dbReference type="Pfam" id="PF05433"/>
    </source>
</evidence>
<evidence type="ECO:0000256" key="5">
    <source>
        <dbReference type="SAM" id="SignalP"/>
    </source>
</evidence>
<proteinExistence type="inferred from homology"/>
<sequence>MINLKSAALALVAASTVATAVPATAAVLPQAHQSTAVATQWNEGWDGERWEHGRDRGDWRRDRYYGDRHYGGRGYDRGYYRGNDRRYYGEPVYRNTRVWRGDDGRYYCRRSNGTTGLLIGGAAGALLGREVAGDYGDRTLGAILGAAGGALLGREVDRGGSRCR</sequence>
<dbReference type="RefSeq" id="WP_011444596.1">
    <property type="nucleotide sequence ID" value="NC_007794.1"/>
</dbReference>
<dbReference type="KEGG" id="nar:Saro_0937"/>
<dbReference type="STRING" id="279238.Saro_0937"/>
<dbReference type="GO" id="GO:0009279">
    <property type="term" value="C:cell outer membrane"/>
    <property type="evidence" value="ECO:0007669"/>
    <property type="project" value="UniProtKB-SubCell"/>
</dbReference>
<organism evidence="7 8">
    <name type="scientific">Novosphingobium aromaticivorans (strain ATCC 700278 / DSM 12444 / CCUG 56034 / CIP 105152 / NBRC 16084 / F199)</name>
    <dbReference type="NCBI Taxonomy" id="279238"/>
    <lineage>
        <taxon>Bacteria</taxon>
        <taxon>Pseudomonadati</taxon>
        <taxon>Pseudomonadota</taxon>
        <taxon>Alphaproteobacteria</taxon>
        <taxon>Sphingomonadales</taxon>
        <taxon>Sphingomonadaceae</taxon>
        <taxon>Novosphingobium</taxon>
    </lineage>
</organism>
<feature type="domain" description="Glycine zipper 2TM" evidence="6">
    <location>
        <begin position="116"/>
        <end position="156"/>
    </location>
</feature>
<dbReference type="AlphaFoldDB" id="Q2G9U1"/>
<comment type="subcellular location">
    <subcellularLocation>
        <location evidence="1">Cell outer membrane</location>
        <topology evidence="1">Lipid-anchor</topology>
    </subcellularLocation>
</comment>
<feature type="chain" id="PRO_5004208101" description="17 kDa surface antigen" evidence="5">
    <location>
        <begin position="26"/>
        <end position="164"/>
    </location>
</feature>
<dbReference type="InterPro" id="IPR008816">
    <property type="entry name" value="Gly_zipper_2TM_dom"/>
</dbReference>
<evidence type="ECO:0000256" key="2">
    <source>
        <dbReference type="ARBA" id="ARBA00008681"/>
    </source>
</evidence>
<keyword evidence="8" id="KW-1185">Reference proteome</keyword>
<dbReference type="HOGENOM" id="CLU_115318_1_0_5"/>
<name>Q2G9U1_NOVAD</name>
<keyword evidence="5" id="KW-0732">Signal</keyword>
<protein>
    <recommendedName>
        <fullName evidence="3">17 kDa surface antigen</fullName>
    </recommendedName>
</protein>
<evidence type="ECO:0000313" key="8">
    <source>
        <dbReference type="Proteomes" id="UP000009134"/>
    </source>
</evidence>
<comment type="similarity">
    <text evidence="2">Belongs to the rickettsiale 17 kDa surface antigen family.</text>
</comment>
<gene>
    <name evidence="7" type="ordered locus">Saro_0937</name>
</gene>
<dbReference type="eggNOG" id="COG3134">
    <property type="taxonomic scope" value="Bacteria"/>
</dbReference>
<reference evidence="8" key="1">
    <citation type="submission" date="2006-01" db="EMBL/GenBank/DDBJ databases">
        <title>Complete sequence of Novosphingobium aromaticivorans DSM 12444.</title>
        <authorList>
            <consortium name="US DOE Joint Genome Institute"/>
            <person name="Copeland A."/>
            <person name="Lucas S."/>
            <person name="Lapidus A."/>
            <person name="Barry K."/>
            <person name="Detter J.C."/>
            <person name="Glavina T."/>
            <person name="Hammon N."/>
            <person name="Israni S."/>
            <person name="Pitluck S."/>
            <person name="Chain P."/>
            <person name="Malfatti S."/>
            <person name="Shin M."/>
            <person name="Vergez L."/>
            <person name="Schmutz J."/>
            <person name="Larimer F."/>
            <person name="Land M."/>
            <person name="Kyrpides N."/>
            <person name="Ivanova N."/>
            <person name="Fredrickson J."/>
            <person name="Balkwill D."/>
            <person name="Romine M.F."/>
            <person name="Richardson P."/>
        </authorList>
    </citation>
    <scope>NUCLEOTIDE SEQUENCE [LARGE SCALE GENOMIC DNA]</scope>
    <source>
        <strain evidence="8">ATCC 700278 / DSM 12444 / CCUG 56034 / CIP 105152 / NBRC 16084 / F199</strain>
    </source>
</reference>
<dbReference type="EMBL" id="CP000248">
    <property type="protein sequence ID" value="ABD25382.1"/>
    <property type="molecule type" value="Genomic_DNA"/>
</dbReference>
<evidence type="ECO:0000256" key="1">
    <source>
        <dbReference type="ARBA" id="ARBA00004459"/>
    </source>
</evidence>
<evidence type="ECO:0000313" key="7">
    <source>
        <dbReference type="EMBL" id="ABD25382.1"/>
    </source>
</evidence>